<gene>
    <name evidence="1" type="ORF">EDC65_3685</name>
</gene>
<accession>A0A3N1L4K2</accession>
<reference evidence="1 2" key="1">
    <citation type="submission" date="2018-11" db="EMBL/GenBank/DDBJ databases">
        <title>Genomic Encyclopedia of Type Strains, Phase IV (KMG-IV): sequencing the most valuable type-strain genomes for metagenomic binning, comparative biology and taxonomic classification.</title>
        <authorList>
            <person name="Goeker M."/>
        </authorList>
    </citation>
    <scope>NUCLEOTIDE SEQUENCE [LARGE SCALE GENOMIC DNA]</scope>
    <source>
        <strain evidence="1 2">DSM 5900</strain>
    </source>
</reference>
<protein>
    <submittedName>
        <fullName evidence="1">Antitoxin VapB</fullName>
    </submittedName>
</protein>
<keyword evidence="2" id="KW-1185">Reference proteome</keyword>
<evidence type="ECO:0000313" key="1">
    <source>
        <dbReference type="EMBL" id="ROP84335.1"/>
    </source>
</evidence>
<sequence length="81" mass="9080">MALFIRDAEVDALAEELRRLTKVKTKTEAVRQALLIQLERARRASPIGDRLARSKALADAMGPSDPTFDMKAYTDEMWGSD</sequence>
<proteinExistence type="predicted"/>
<name>A0A3N1L4K2_9PROT</name>
<dbReference type="OrthoDB" id="8301496at2"/>
<dbReference type="AlphaFoldDB" id="A0A3N1L4K2"/>
<dbReference type="InterPro" id="IPR011660">
    <property type="entry name" value="VapB-like"/>
</dbReference>
<dbReference type="Proteomes" id="UP000278222">
    <property type="component" value="Unassembled WGS sequence"/>
</dbReference>
<dbReference type="RefSeq" id="WP_123692187.1">
    <property type="nucleotide sequence ID" value="NZ_AP019700.1"/>
</dbReference>
<dbReference type="EMBL" id="RJKX01000015">
    <property type="protein sequence ID" value="ROP84335.1"/>
    <property type="molecule type" value="Genomic_DNA"/>
</dbReference>
<organism evidence="1 2">
    <name type="scientific">Stella humosa</name>
    <dbReference type="NCBI Taxonomy" id="94"/>
    <lineage>
        <taxon>Bacteria</taxon>
        <taxon>Pseudomonadati</taxon>
        <taxon>Pseudomonadota</taxon>
        <taxon>Alphaproteobacteria</taxon>
        <taxon>Rhodospirillales</taxon>
        <taxon>Stellaceae</taxon>
        <taxon>Stella</taxon>
    </lineage>
</organism>
<evidence type="ECO:0000313" key="2">
    <source>
        <dbReference type="Proteomes" id="UP000278222"/>
    </source>
</evidence>
<dbReference type="Pfam" id="PF07704">
    <property type="entry name" value="PSK_trans_fac"/>
    <property type="match status" value="1"/>
</dbReference>
<comment type="caution">
    <text evidence="1">The sequence shown here is derived from an EMBL/GenBank/DDBJ whole genome shotgun (WGS) entry which is preliminary data.</text>
</comment>